<proteinExistence type="predicted"/>
<evidence type="ECO:0000256" key="1">
    <source>
        <dbReference type="SAM" id="MobiDB-lite"/>
    </source>
</evidence>
<feature type="compositionally biased region" description="Acidic residues" evidence="1">
    <location>
        <begin position="38"/>
        <end position="75"/>
    </location>
</feature>
<name>A0A2S9YMX7_9BACT</name>
<feature type="chain" id="PRO_5015586632" evidence="2">
    <location>
        <begin position="21"/>
        <end position="281"/>
    </location>
</feature>
<dbReference type="AlphaFoldDB" id="A0A2S9YMX7"/>
<sequence length="281" mass="29611">MRTTLFTISLLCVAALPACVTTTGDDDGAVDGTTGDGDPGDGDPGDGDPGDGDPGDGDGDPGDGDGDPGDGDGDPDPMTYPDCGVGGDANASSSFVNYDIHDDKYHAVCTVASIDVAGDQTSITLDCPDDYHPGLLITTEPAWVPSISMGAELDVHLGWMGQWGGEDLYGTSWRLASTVDDSIVAAYFDVYTSYIHQPLGMQAVLGLCEPDGWCETDEGQTPRSQDVGLEFTVGDETTTLFAGNWAQLVDYEIWVRAAKRDQCNAWLDAPSGLYQVFMARQ</sequence>
<organism evidence="3 4">
    <name type="scientific">Enhygromyxa salina</name>
    <dbReference type="NCBI Taxonomy" id="215803"/>
    <lineage>
        <taxon>Bacteria</taxon>
        <taxon>Pseudomonadati</taxon>
        <taxon>Myxococcota</taxon>
        <taxon>Polyangia</taxon>
        <taxon>Nannocystales</taxon>
        <taxon>Nannocystaceae</taxon>
        <taxon>Enhygromyxa</taxon>
    </lineage>
</organism>
<accession>A0A2S9YMX7</accession>
<feature type="region of interest" description="Disordered" evidence="1">
    <location>
        <begin position="23"/>
        <end position="86"/>
    </location>
</feature>
<comment type="caution">
    <text evidence="3">The sequence shown here is derived from an EMBL/GenBank/DDBJ whole genome shotgun (WGS) entry which is preliminary data.</text>
</comment>
<dbReference type="EMBL" id="PVNL01000074">
    <property type="protein sequence ID" value="PRQ06443.1"/>
    <property type="molecule type" value="Genomic_DNA"/>
</dbReference>
<protein>
    <submittedName>
        <fullName evidence="3">Uncharacterized protein</fullName>
    </submittedName>
</protein>
<evidence type="ECO:0000313" key="4">
    <source>
        <dbReference type="Proteomes" id="UP000238823"/>
    </source>
</evidence>
<evidence type="ECO:0000313" key="3">
    <source>
        <dbReference type="EMBL" id="PRQ06443.1"/>
    </source>
</evidence>
<dbReference type="Proteomes" id="UP000238823">
    <property type="component" value="Unassembled WGS sequence"/>
</dbReference>
<dbReference type="RefSeq" id="WP_146157860.1">
    <property type="nucleotide sequence ID" value="NZ_PVNL01000074.1"/>
</dbReference>
<reference evidence="3 4" key="1">
    <citation type="submission" date="2018-03" db="EMBL/GenBank/DDBJ databases">
        <title>Draft Genome Sequences of the Obligatory Marine Myxobacteria Enhygromyxa salina SWB007.</title>
        <authorList>
            <person name="Poehlein A."/>
            <person name="Moghaddam J.A."/>
            <person name="Harms H."/>
            <person name="Alanjari M."/>
            <person name="Koenig G.M."/>
            <person name="Daniel R."/>
            <person name="Schaeberle T.F."/>
        </authorList>
    </citation>
    <scope>NUCLEOTIDE SEQUENCE [LARGE SCALE GENOMIC DNA]</scope>
    <source>
        <strain evidence="3 4">SWB007</strain>
    </source>
</reference>
<evidence type="ECO:0000256" key="2">
    <source>
        <dbReference type="SAM" id="SignalP"/>
    </source>
</evidence>
<keyword evidence="2" id="KW-0732">Signal</keyword>
<feature type="signal peptide" evidence="2">
    <location>
        <begin position="1"/>
        <end position="20"/>
    </location>
</feature>
<gene>
    <name evidence="3" type="ORF">ENSA7_37620</name>
</gene>